<evidence type="ECO:0000313" key="1">
    <source>
        <dbReference type="EMBL" id="JAH83601.1"/>
    </source>
</evidence>
<organism evidence="1">
    <name type="scientific">Anguilla anguilla</name>
    <name type="common">European freshwater eel</name>
    <name type="synonym">Muraena anguilla</name>
    <dbReference type="NCBI Taxonomy" id="7936"/>
    <lineage>
        <taxon>Eukaryota</taxon>
        <taxon>Metazoa</taxon>
        <taxon>Chordata</taxon>
        <taxon>Craniata</taxon>
        <taxon>Vertebrata</taxon>
        <taxon>Euteleostomi</taxon>
        <taxon>Actinopterygii</taxon>
        <taxon>Neopterygii</taxon>
        <taxon>Teleostei</taxon>
        <taxon>Anguilliformes</taxon>
        <taxon>Anguillidae</taxon>
        <taxon>Anguilla</taxon>
    </lineage>
</organism>
<dbReference type="AlphaFoldDB" id="A0A0E9VZT9"/>
<proteinExistence type="predicted"/>
<accession>A0A0E9VZT9</accession>
<protein>
    <submittedName>
        <fullName evidence="1">Uncharacterized protein</fullName>
    </submittedName>
</protein>
<dbReference type="EMBL" id="GBXM01024976">
    <property type="protein sequence ID" value="JAH83601.1"/>
    <property type="molecule type" value="Transcribed_RNA"/>
</dbReference>
<reference evidence="1" key="1">
    <citation type="submission" date="2014-11" db="EMBL/GenBank/DDBJ databases">
        <authorList>
            <person name="Amaro Gonzalez C."/>
        </authorList>
    </citation>
    <scope>NUCLEOTIDE SEQUENCE</scope>
</reference>
<sequence>MYSCLFWSRLSFNSSRNRKAYMTEIPSVCKNV</sequence>
<reference evidence="1" key="2">
    <citation type="journal article" date="2015" name="Fish Shellfish Immunol.">
        <title>Early steps in the European eel (Anguilla anguilla)-Vibrio vulnificus interaction in the gills: Role of the RtxA13 toxin.</title>
        <authorList>
            <person name="Callol A."/>
            <person name="Pajuelo D."/>
            <person name="Ebbesson L."/>
            <person name="Teles M."/>
            <person name="MacKenzie S."/>
            <person name="Amaro C."/>
        </authorList>
    </citation>
    <scope>NUCLEOTIDE SEQUENCE</scope>
</reference>
<name>A0A0E9VZT9_ANGAN</name>